<comment type="caution">
    <text evidence="1">The sequence shown here is derived from an EMBL/GenBank/DDBJ whole genome shotgun (WGS) entry which is preliminary data.</text>
</comment>
<evidence type="ECO:0000313" key="2">
    <source>
        <dbReference type="EMBL" id="OCH97323.1"/>
    </source>
</evidence>
<dbReference type="EMBL" id="LYOZ01000045">
    <property type="protein sequence ID" value="OCH97323.1"/>
    <property type="molecule type" value="Genomic_DNA"/>
</dbReference>
<dbReference type="PATRIC" id="fig|455.5.peg.2353"/>
<reference evidence="2 4" key="2">
    <citation type="submission" date="2016-05" db="EMBL/GenBank/DDBJ databases">
        <authorList>
            <person name="Prochazka B."/>
            <person name="Indra A."/>
            <person name="Hasenberger P."/>
            <person name="Blaschitz M."/>
            <person name="Wagner L."/>
            <person name="Wewalka G."/>
            <person name="Sorschag S."/>
            <person name="Schmid D."/>
            <person name="Ruppitsch W."/>
        </authorList>
    </citation>
    <scope>NUCLEOTIDE SEQUENCE [LARGE SCALE GENOMIC DNA]</scope>
    <source>
        <strain evidence="2 4">974010_12</strain>
    </source>
</reference>
<accession>A0A0W0UK81</accession>
<organism evidence="1 3">
    <name type="scientific">Legionella jamestowniensis</name>
    <dbReference type="NCBI Taxonomy" id="455"/>
    <lineage>
        <taxon>Bacteria</taxon>
        <taxon>Pseudomonadati</taxon>
        <taxon>Pseudomonadota</taxon>
        <taxon>Gammaproteobacteria</taxon>
        <taxon>Legionellales</taxon>
        <taxon>Legionellaceae</taxon>
        <taxon>Legionella</taxon>
    </lineage>
</organism>
<sequence length="147" mass="17055">MKYERLILLIFIYFFIPSIHYGNDNDLNVKAWTQETLMATLSINYTETPADFDGLRKRYTVNAWLAMQNFFSEEIAEVKNKHLAIHPSPLTPPVIVEEGVTSGIYYWRVNQSFIIPEMNSKLDFSLIVIKANNPPFIIQSINVVRIK</sequence>
<dbReference type="AlphaFoldDB" id="A0A0W0UK81"/>
<name>A0A0W0UK81_9GAMM</name>
<evidence type="ECO:0000313" key="1">
    <source>
        <dbReference type="EMBL" id="KTD08038.1"/>
    </source>
</evidence>
<dbReference type="EMBL" id="LNYG01000013">
    <property type="protein sequence ID" value="KTD08038.1"/>
    <property type="molecule type" value="Genomic_DNA"/>
</dbReference>
<keyword evidence="4" id="KW-1185">Reference proteome</keyword>
<evidence type="ECO:0000313" key="3">
    <source>
        <dbReference type="Proteomes" id="UP000054715"/>
    </source>
</evidence>
<evidence type="ECO:0000313" key="4">
    <source>
        <dbReference type="Proteomes" id="UP000093336"/>
    </source>
</evidence>
<dbReference type="RefSeq" id="WP_058450102.1">
    <property type="nucleotide sequence ID" value="NZ_CAAAJF010000013.1"/>
</dbReference>
<reference evidence="1 3" key="1">
    <citation type="submission" date="2015-11" db="EMBL/GenBank/DDBJ databases">
        <title>Genomic analysis of 38 Legionella species identifies large and diverse effector repertoires.</title>
        <authorList>
            <person name="Burstein D."/>
            <person name="Amaro F."/>
            <person name="Zusman T."/>
            <person name="Lifshitz Z."/>
            <person name="Cohen O."/>
            <person name="Gilbert J.A."/>
            <person name="Pupko T."/>
            <person name="Shuman H.A."/>
            <person name="Segal G."/>
        </authorList>
    </citation>
    <scope>NUCLEOTIDE SEQUENCE [LARGE SCALE GENOMIC DNA]</scope>
    <source>
        <strain evidence="1 3">JA-26-G1-E2</strain>
    </source>
</reference>
<dbReference type="OrthoDB" id="5638127at2"/>
<dbReference type="Proteomes" id="UP000093336">
    <property type="component" value="Unassembled WGS sequence"/>
</dbReference>
<dbReference type="InterPro" id="IPR021055">
    <property type="entry name" value="T4BSS_IcmL/DotI"/>
</dbReference>
<protein>
    <submittedName>
        <fullName evidence="1">Macrophage killing protein with similarity to conjugation protein</fullName>
    </submittedName>
</protein>
<gene>
    <name evidence="2" type="ORF">A8135_03440</name>
    <name evidence="1" type="ORF">Ljam_2233</name>
</gene>
<dbReference type="Proteomes" id="UP000054715">
    <property type="component" value="Unassembled WGS sequence"/>
</dbReference>
<proteinExistence type="predicted"/>
<dbReference type="Pfam" id="PF11393">
    <property type="entry name" value="T4BSS_DotI_IcmL"/>
    <property type="match status" value="1"/>
</dbReference>